<dbReference type="PANTHER" id="PTHR32507">
    <property type="entry name" value="NA(+)/H(+) ANTIPORTER 1"/>
    <property type="match status" value="1"/>
</dbReference>
<feature type="transmembrane region" description="Helical" evidence="9">
    <location>
        <begin position="150"/>
        <end position="170"/>
    </location>
</feature>
<keyword evidence="8 9" id="KW-0472">Membrane</keyword>
<organism evidence="11 12">
    <name type="scientific">Candidatus Accumulibacter aalborgensis</name>
    <dbReference type="NCBI Taxonomy" id="1860102"/>
    <lineage>
        <taxon>Bacteria</taxon>
        <taxon>Pseudomonadati</taxon>
        <taxon>Pseudomonadota</taxon>
        <taxon>Betaproteobacteria</taxon>
        <taxon>Candidatus Accumulibacter</taxon>
    </lineage>
</organism>
<dbReference type="AlphaFoldDB" id="A0A1A8XRY1"/>
<dbReference type="RefSeq" id="WP_186407703.1">
    <property type="nucleotide sequence ID" value="NZ_FLQX01000120.1"/>
</dbReference>
<dbReference type="InterPro" id="IPR006153">
    <property type="entry name" value="Cation/H_exchanger_TM"/>
</dbReference>
<feature type="domain" description="Cation/H+ exchanger transmembrane" evidence="10">
    <location>
        <begin position="15"/>
        <end position="377"/>
    </location>
</feature>
<feature type="transmembrane region" description="Helical" evidence="9">
    <location>
        <begin position="304"/>
        <end position="324"/>
    </location>
</feature>
<evidence type="ECO:0000256" key="4">
    <source>
        <dbReference type="ARBA" id="ARBA00022475"/>
    </source>
</evidence>
<evidence type="ECO:0000256" key="6">
    <source>
        <dbReference type="ARBA" id="ARBA00022989"/>
    </source>
</evidence>
<reference evidence="11 12" key="1">
    <citation type="submission" date="2016-06" db="EMBL/GenBank/DDBJ databases">
        <authorList>
            <person name="Kjaerup R.B."/>
            <person name="Dalgaard T.S."/>
            <person name="Juul-Madsen H.R."/>
        </authorList>
    </citation>
    <scope>NUCLEOTIDE SEQUENCE [LARGE SCALE GENOMIC DNA]</scope>
    <source>
        <strain evidence="11">3</strain>
    </source>
</reference>
<feature type="transmembrane region" description="Helical" evidence="9">
    <location>
        <begin position="336"/>
        <end position="353"/>
    </location>
</feature>
<evidence type="ECO:0000256" key="8">
    <source>
        <dbReference type="ARBA" id="ARBA00023136"/>
    </source>
</evidence>
<dbReference type="GO" id="GO:0015297">
    <property type="term" value="F:antiporter activity"/>
    <property type="evidence" value="ECO:0007669"/>
    <property type="project" value="UniProtKB-KW"/>
</dbReference>
<feature type="transmembrane region" description="Helical" evidence="9">
    <location>
        <begin position="58"/>
        <end position="76"/>
    </location>
</feature>
<evidence type="ECO:0000313" key="12">
    <source>
        <dbReference type="Proteomes" id="UP000199169"/>
    </source>
</evidence>
<evidence type="ECO:0000256" key="9">
    <source>
        <dbReference type="SAM" id="Phobius"/>
    </source>
</evidence>
<keyword evidence="7" id="KW-0406">Ion transport</keyword>
<keyword evidence="5 9" id="KW-0812">Transmembrane</keyword>
<evidence type="ECO:0000256" key="1">
    <source>
        <dbReference type="ARBA" id="ARBA00004651"/>
    </source>
</evidence>
<evidence type="ECO:0000256" key="2">
    <source>
        <dbReference type="ARBA" id="ARBA00022448"/>
    </source>
</evidence>
<dbReference type="GO" id="GO:0005886">
    <property type="term" value="C:plasma membrane"/>
    <property type="evidence" value="ECO:0007669"/>
    <property type="project" value="UniProtKB-SubCell"/>
</dbReference>
<evidence type="ECO:0000313" key="11">
    <source>
        <dbReference type="EMBL" id="SBT07446.1"/>
    </source>
</evidence>
<evidence type="ECO:0000256" key="3">
    <source>
        <dbReference type="ARBA" id="ARBA00022449"/>
    </source>
</evidence>
<feature type="transmembrane region" description="Helical" evidence="9">
    <location>
        <begin position="88"/>
        <end position="112"/>
    </location>
</feature>
<dbReference type="Proteomes" id="UP000199169">
    <property type="component" value="Unassembled WGS sequence"/>
</dbReference>
<feature type="transmembrane region" description="Helical" evidence="9">
    <location>
        <begin position="359"/>
        <end position="380"/>
    </location>
</feature>
<keyword evidence="3" id="KW-0050">Antiport</keyword>
<dbReference type="GO" id="GO:1902600">
    <property type="term" value="P:proton transmembrane transport"/>
    <property type="evidence" value="ECO:0007669"/>
    <property type="project" value="InterPro"/>
</dbReference>
<name>A0A1A8XRY1_9PROT</name>
<gene>
    <name evidence="11" type="ORF">ACCAA_430042</name>
</gene>
<keyword evidence="4" id="KW-1003">Cell membrane</keyword>
<protein>
    <submittedName>
        <fullName evidence="11">Sodium/proton antiporter, cpa1 family protein</fullName>
    </submittedName>
</protein>
<keyword evidence="2" id="KW-0813">Transport</keyword>
<keyword evidence="12" id="KW-1185">Reference proteome</keyword>
<keyword evidence="6 9" id="KW-1133">Transmembrane helix</keyword>
<dbReference type="Pfam" id="PF00999">
    <property type="entry name" value="Na_H_Exchanger"/>
    <property type="match status" value="1"/>
</dbReference>
<feature type="transmembrane region" description="Helical" evidence="9">
    <location>
        <begin position="118"/>
        <end position="138"/>
    </location>
</feature>
<feature type="transmembrane region" description="Helical" evidence="9">
    <location>
        <begin position="176"/>
        <end position="204"/>
    </location>
</feature>
<proteinExistence type="predicted"/>
<evidence type="ECO:0000259" key="10">
    <source>
        <dbReference type="Pfam" id="PF00999"/>
    </source>
</evidence>
<comment type="subcellular location">
    <subcellularLocation>
        <location evidence="1">Cell membrane</location>
        <topology evidence="1">Multi-pass membrane protein</topology>
    </subcellularLocation>
</comment>
<accession>A0A1A8XRY1</accession>
<dbReference type="InterPro" id="IPR038770">
    <property type="entry name" value="Na+/solute_symporter_sf"/>
</dbReference>
<evidence type="ECO:0000256" key="5">
    <source>
        <dbReference type="ARBA" id="ARBA00022692"/>
    </source>
</evidence>
<evidence type="ECO:0000256" key="7">
    <source>
        <dbReference type="ARBA" id="ARBA00023065"/>
    </source>
</evidence>
<dbReference type="Gene3D" id="1.20.1530.20">
    <property type="match status" value="1"/>
</dbReference>
<dbReference type="EMBL" id="FLQX01000120">
    <property type="protein sequence ID" value="SBT07446.1"/>
    <property type="molecule type" value="Genomic_DNA"/>
</dbReference>
<sequence>MTYQAIFVASVFLLLAFGMERMSRIVGVPSVVVLIATGLIGKPVLAALDVSLAGIDEAVPVLGTVGLVLIVLEGALDIELRRERLRAAAGAFVMATAGFVVCTAAFASLVAFVLPLSIFQATILAVPFAVISSAVAIPSSGFLPQHGREFVLYESSVSDILGVMFFFALLHSDGSAIGILTALAGGGIISLVLAVLCAIGLTLIMLRIDGHIRFIPLLAGMFGLYAAGKLLHLSPLIMIVLLGLALNNPTLITRLRPFRHLLDDRYEATLDEFKLLTKELTFAVRGFFFILLGCWTDLSTLISIEAWVAAGVVLLVIYVSRYVILRLACLELIDRLIWLAPRGLITVLLFLPAKEAMSLPAYVDGAVMLVVLISSSLTTVGRLRWDRLSTAG</sequence>
<dbReference type="STRING" id="1860102.ACCAA_430042"/>
<dbReference type="PANTHER" id="PTHR32507:SF0">
    <property type="entry name" value="NA(+)_H(+) ANTIPORTER 2-RELATED"/>
    <property type="match status" value="1"/>
</dbReference>